<gene>
    <name evidence="1" type="ORF">ACFQZI_08885</name>
</gene>
<evidence type="ECO:0000313" key="2">
    <source>
        <dbReference type="Proteomes" id="UP001597073"/>
    </source>
</evidence>
<organism evidence="1 2">
    <name type="scientific">Mucilaginibacter lutimaris</name>
    <dbReference type="NCBI Taxonomy" id="931629"/>
    <lineage>
        <taxon>Bacteria</taxon>
        <taxon>Pseudomonadati</taxon>
        <taxon>Bacteroidota</taxon>
        <taxon>Sphingobacteriia</taxon>
        <taxon>Sphingobacteriales</taxon>
        <taxon>Sphingobacteriaceae</taxon>
        <taxon>Mucilaginibacter</taxon>
    </lineage>
</organism>
<sequence length="110" mass="13051">MSKDNKFIIRRTLSQERFEVLWKKRRNGHATLRDLTEMDEIINRDAGVRQFVLEEMESENNPYKDTDLHDLTKQPVQARQGLIEKVKSFLNKLFHAFTSDRLVPTANYDL</sequence>
<dbReference type="EMBL" id="JBHTIA010000003">
    <property type="protein sequence ID" value="MFD0764969.1"/>
    <property type="molecule type" value="Genomic_DNA"/>
</dbReference>
<protein>
    <submittedName>
        <fullName evidence="1">Uncharacterized protein</fullName>
    </submittedName>
</protein>
<dbReference type="RefSeq" id="WP_377141314.1">
    <property type="nucleotide sequence ID" value="NZ_JBHTIA010000003.1"/>
</dbReference>
<name>A0ABW2ZFK1_9SPHI</name>
<accession>A0ABW2ZFK1</accession>
<proteinExistence type="predicted"/>
<keyword evidence="2" id="KW-1185">Reference proteome</keyword>
<dbReference type="Proteomes" id="UP001597073">
    <property type="component" value="Unassembled WGS sequence"/>
</dbReference>
<comment type="caution">
    <text evidence="1">The sequence shown here is derived from an EMBL/GenBank/DDBJ whole genome shotgun (WGS) entry which is preliminary data.</text>
</comment>
<evidence type="ECO:0000313" key="1">
    <source>
        <dbReference type="EMBL" id="MFD0764969.1"/>
    </source>
</evidence>
<reference evidence="2" key="1">
    <citation type="journal article" date="2019" name="Int. J. Syst. Evol. Microbiol.">
        <title>The Global Catalogue of Microorganisms (GCM) 10K type strain sequencing project: providing services to taxonomists for standard genome sequencing and annotation.</title>
        <authorList>
            <consortium name="The Broad Institute Genomics Platform"/>
            <consortium name="The Broad Institute Genome Sequencing Center for Infectious Disease"/>
            <person name="Wu L."/>
            <person name="Ma J."/>
        </authorList>
    </citation>
    <scope>NUCLEOTIDE SEQUENCE [LARGE SCALE GENOMIC DNA]</scope>
    <source>
        <strain evidence="2">CCUG 60742</strain>
    </source>
</reference>